<keyword evidence="1" id="KW-1133">Transmembrane helix</keyword>
<gene>
    <name evidence="3" type="ORF">G4D64_05220</name>
    <name evidence="2" type="ORF">H1Z61_05260</name>
</gene>
<feature type="transmembrane region" description="Helical" evidence="1">
    <location>
        <begin position="51"/>
        <end position="69"/>
    </location>
</feature>
<organism evidence="3 4">
    <name type="scientific">Bacillus aquiflavi</name>
    <dbReference type="NCBI Taxonomy" id="2672567"/>
    <lineage>
        <taxon>Bacteria</taxon>
        <taxon>Bacillati</taxon>
        <taxon>Bacillota</taxon>
        <taxon>Bacilli</taxon>
        <taxon>Bacillales</taxon>
        <taxon>Bacillaceae</taxon>
        <taxon>Bacillus</taxon>
    </lineage>
</organism>
<reference evidence="2 5" key="2">
    <citation type="submission" date="2020-07" db="EMBL/GenBank/DDBJ databases">
        <authorList>
            <person name="Feng H."/>
        </authorList>
    </citation>
    <scope>NUCLEOTIDE SEQUENCE [LARGE SCALE GENOMIC DNA]</scope>
    <source>
        <strain evidence="5">s-12</strain>
        <strain evidence="2">S-12</strain>
    </source>
</reference>
<dbReference type="Proteomes" id="UP000570010">
    <property type="component" value="Unassembled WGS sequence"/>
</dbReference>
<evidence type="ECO:0000313" key="4">
    <source>
        <dbReference type="Proteomes" id="UP000472971"/>
    </source>
</evidence>
<dbReference type="RefSeq" id="WP_163240837.1">
    <property type="nucleotide sequence ID" value="NZ_CP082780.1"/>
</dbReference>
<feature type="transmembrane region" description="Helical" evidence="1">
    <location>
        <begin position="28"/>
        <end position="45"/>
    </location>
</feature>
<dbReference type="Proteomes" id="UP000472971">
    <property type="component" value="Unassembled WGS sequence"/>
</dbReference>
<evidence type="ECO:0000313" key="2">
    <source>
        <dbReference type="EMBL" id="MBA4536573.1"/>
    </source>
</evidence>
<protein>
    <submittedName>
        <fullName evidence="3">Uncharacterized protein</fullName>
    </submittedName>
</protein>
<keyword evidence="1" id="KW-0472">Membrane</keyword>
<dbReference type="EMBL" id="JACEIO010000008">
    <property type="protein sequence ID" value="MBA4536573.1"/>
    <property type="molecule type" value="Genomic_DNA"/>
</dbReference>
<name>A0A6B3VRL3_9BACI</name>
<accession>A0A6B3VRL3</accession>
<keyword evidence="1" id="KW-0812">Transmembrane</keyword>
<dbReference type="EMBL" id="JAAIWN010000008">
    <property type="protein sequence ID" value="NEY80940.1"/>
    <property type="molecule type" value="Genomic_DNA"/>
</dbReference>
<keyword evidence="4" id="KW-1185">Reference proteome</keyword>
<evidence type="ECO:0000313" key="3">
    <source>
        <dbReference type="EMBL" id="NEY80940.1"/>
    </source>
</evidence>
<sequence length="78" mass="8792">MDVILINILLMSIAFILFKAFKNGANKIVVFTVLSSSAAALAFFLSSVYAIPFYALHLVWLLLSLIFAIKKQAKQHWF</sequence>
<evidence type="ECO:0000313" key="5">
    <source>
        <dbReference type="Proteomes" id="UP000570010"/>
    </source>
</evidence>
<feature type="transmembrane region" description="Helical" evidence="1">
    <location>
        <begin position="6"/>
        <end position="21"/>
    </location>
</feature>
<reference evidence="3 4" key="1">
    <citation type="submission" date="2020-02" db="EMBL/GenBank/DDBJ databases">
        <title>Bacillus aquiflavi sp. nov., isolated from yellow water of strong flavor Chinese baijiu in Yibin region of China.</title>
        <authorList>
            <person name="Xie J."/>
        </authorList>
    </citation>
    <scope>NUCLEOTIDE SEQUENCE [LARGE SCALE GENOMIC DNA]</scope>
    <source>
        <strain evidence="3 4">3H-10</strain>
    </source>
</reference>
<proteinExistence type="predicted"/>
<dbReference type="AlphaFoldDB" id="A0A6B3VRL3"/>
<comment type="caution">
    <text evidence="3">The sequence shown here is derived from an EMBL/GenBank/DDBJ whole genome shotgun (WGS) entry which is preliminary data.</text>
</comment>
<evidence type="ECO:0000256" key="1">
    <source>
        <dbReference type="SAM" id="Phobius"/>
    </source>
</evidence>